<keyword evidence="1" id="KW-0653">Protein transport</keyword>
<comment type="subcellular location">
    <subcellularLocation>
        <location evidence="1">Cytoplasm</location>
    </subcellularLocation>
    <subcellularLocation>
        <location evidence="1">Nucleus</location>
    </subcellularLocation>
</comment>
<organism evidence="3 4">
    <name type="scientific">Macleaya cordata</name>
    <name type="common">Five-seeded plume-poppy</name>
    <name type="synonym">Bocconia cordata</name>
    <dbReference type="NCBI Taxonomy" id="56857"/>
    <lineage>
        <taxon>Eukaryota</taxon>
        <taxon>Viridiplantae</taxon>
        <taxon>Streptophyta</taxon>
        <taxon>Embryophyta</taxon>
        <taxon>Tracheophyta</taxon>
        <taxon>Spermatophyta</taxon>
        <taxon>Magnoliopsida</taxon>
        <taxon>Ranunculales</taxon>
        <taxon>Papaveraceae</taxon>
        <taxon>Papaveroideae</taxon>
        <taxon>Macleaya</taxon>
    </lineage>
</organism>
<keyword evidence="1" id="KW-0963">Cytoplasm</keyword>
<dbReference type="GO" id="GO:0015031">
    <property type="term" value="P:protein transport"/>
    <property type="evidence" value="ECO:0007669"/>
    <property type="project" value="UniProtKB-KW"/>
</dbReference>
<proteinExistence type="predicted"/>
<dbReference type="InterPro" id="IPR018222">
    <property type="entry name" value="Nuclear_transport_factor_2_euk"/>
</dbReference>
<dbReference type="Proteomes" id="UP000195402">
    <property type="component" value="Unassembled WGS sequence"/>
</dbReference>
<dbReference type="GO" id="GO:0051028">
    <property type="term" value="P:mRNA transport"/>
    <property type="evidence" value="ECO:0007669"/>
    <property type="project" value="UniProtKB-UniRule"/>
</dbReference>
<dbReference type="Pfam" id="PF02136">
    <property type="entry name" value="NTF2"/>
    <property type="match status" value="1"/>
</dbReference>
<comment type="function">
    <text evidence="1">Has a role in nuclear-cytoplasmic transport of proteins and mRNAs.</text>
</comment>
<name>A0A200QGE5_MACCD</name>
<dbReference type="InterPro" id="IPR045875">
    <property type="entry name" value="NTF2"/>
</dbReference>
<sequence>MSPKVDKSFVKEYYEKLDTNPAALARYYNDKSLFSLDGVIYEGQMNILPLFSGSPFQPCIHTIEKADFLPLPLDDYVVVVKVVGTTYLQLPTTTKKNFSQVYMFSSSFFFFF</sequence>
<keyword evidence="4" id="KW-1185">Reference proteome</keyword>
<dbReference type="Gene3D" id="3.10.450.50">
    <property type="match status" value="1"/>
</dbReference>
<dbReference type="STRING" id="56857.A0A200QGE5"/>
<dbReference type="InParanoid" id="A0A200QGE5"/>
<reference evidence="3 4" key="1">
    <citation type="journal article" date="2017" name="Mol. Plant">
        <title>The Genome of Medicinal Plant Macleaya cordata Provides New Insights into Benzylisoquinoline Alkaloids Metabolism.</title>
        <authorList>
            <person name="Liu X."/>
            <person name="Liu Y."/>
            <person name="Huang P."/>
            <person name="Ma Y."/>
            <person name="Qing Z."/>
            <person name="Tang Q."/>
            <person name="Cao H."/>
            <person name="Cheng P."/>
            <person name="Zheng Y."/>
            <person name="Yuan Z."/>
            <person name="Zhou Y."/>
            <person name="Liu J."/>
            <person name="Tang Z."/>
            <person name="Zhuo Y."/>
            <person name="Zhang Y."/>
            <person name="Yu L."/>
            <person name="Huang J."/>
            <person name="Yang P."/>
            <person name="Peng Q."/>
            <person name="Zhang J."/>
            <person name="Jiang W."/>
            <person name="Zhang Z."/>
            <person name="Lin K."/>
            <person name="Ro D.K."/>
            <person name="Chen X."/>
            <person name="Xiong X."/>
            <person name="Shang Y."/>
            <person name="Huang S."/>
            <person name="Zeng J."/>
        </authorList>
    </citation>
    <scope>NUCLEOTIDE SEQUENCE [LARGE SCALE GENOMIC DNA]</scope>
    <source>
        <strain evidence="4">cv. BLH2017</strain>
        <tissue evidence="3">Root</tissue>
    </source>
</reference>
<evidence type="ECO:0000313" key="4">
    <source>
        <dbReference type="Proteomes" id="UP000195402"/>
    </source>
</evidence>
<dbReference type="PROSITE" id="PS50177">
    <property type="entry name" value="NTF2_DOMAIN"/>
    <property type="match status" value="1"/>
</dbReference>
<evidence type="ECO:0000313" key="3">
    <source>
        <dbReference type="EMBL" id="OVA09553.1"/>
    </source>
</evidence>
<dbReference type="InterPro" id="IPR002075">
    <property type="entry name" value="NTF2_dom"/>
</dbReference>
<comment type="caution">
    <text evidence="3">The sequence shown here is derived from an EMBL/GenBank/DDBJ whole genome shotgun (WGS) entry which is preliminary data.</text>
</comment>
<dbReference type="EMBL" id="MVGT01002051">
    <property type="protein sequence ID" value="OVA09553.1"/>
    <property type="molecule type" value="Genomic_DNA"/>
</dbReference>
<gene>
    <name evidence="3" type="ORF">BVC80_9101g75</name>
</gene>
<dbReference type="GO" id="GO:0005737">
    <property type="term" value="C:cytoplasm"/>
    <property type="evidence" value="ECO:0007669"/>
    <property type="project" value="UniProtKB-SubCell"/>
</dbReference>
<evidence type="ECO:0000256" key="1">
    <source>
        <dbReference type="RuleBase" id="RU369002"/>
    </source>
</evidence>
<keyword evidence="1" id="KW-0539">Nucleus</keyword>
<evidence type="ECO:0000259" key="2">
    <source>
        <dbReference type="PROSITE" id="PS50177"/>
    </source>
</evidence>
<accession>A0A200QGE5</accession>
<keyword evidence="1" id="KW-0813">Transport</keyword>
<protein>
    <submittedName>
        <fullName evidence="3">Nuclear transport factor 2</fullName>
    </submittedName>
</protein>
<dbReference type="InterPro" id="IPR032710">
    <property type="entry name" value="NTF2-like_dom_sf"/>
</dbReference>
<dbReference type="SUPFAM" id="SSF54427">
    <property type="entry name" value="NTF2-like"/>
    <property type="match status" value="1"/>
</dbReference>
<feature type="domain" description="NTF2" evidence="2">
    <location>
        <begin position="5"/>
        <end position="112"/>
    </location>
</feature>
<dbReference type="PANTHER" id="PTHR12612">
    <property type="entry name" value="NUCLEAR TRANSPORT FACTOR 2"/>
    <property type="match status" value="1"/>
</dbReference>
<dbReference type="GO" id="GO:0005634">
    <property type="term" value="C:nucleus"/>
    <property type="evidence" value="ECO:0007669"/>
    <property type="project" value="UniProtKB-SubCell"/>
</dbReference>
<dbReference type="GO" id="GO:0006913">
    <property type="term" value="P:nucleocytoplasmic transport"/>
    <property type="evidence" value="ECO:0007669"/>
    <property type="project" value="UniProtKB-UniRule"/>
</dbReference>
<dbReference type="AlphaFoldDB" id="A0A200QGE5"/>